<sequence length="1283" mass="142107">MAVNKPLIKPLALTLWRSVAIAALVLLVLAAVAISLARWFAPHVASYRGEIESWVSHYLEQPVSIGAMTVDWRGWGPDIELKDVVVTQRDGGTLQLKEARVGFDLLEIFSSGKLEPSALVVIGLRLKAERRADGSVVLEGVEGTGLAGSEGDIPIGWLLSKSRLELRKSQLHWIDHKRNDDITLTNLNLSLTNVEQRHLLKGAVELPQELGGKLGFAAELNGAADRPKQWRGVGYLQAADLAMTDWMRELLPPWFDVAGRSDLDLWGEWRDGRLVQISGEAALAGITLSGGRLQEQPSLALDSVAGRFLWQRERSGWRLDVDHFSLARDEHSWPQTGFSFRLLNGEGGYEAEGGFEWLRLDDVADIALHLPLLDENLTQGIAGLQPAGDIKDFKLNFQQNRDQPELRYRAEFEDLAVASWQGGPALSGLSGSIQGDEQSGRVALKSSASDFDLQPLFRSALHADQLEGELLWRYFPDHLHLQAERITLANADITTLNRFSIDIPFDFNHTPFLDLQTSYEGGDLSQVGPYLPVAIMPVDAVSWLDRAIVSGDATSGSVLFHGSLSAFPYDRGEGRLSVVTNISNGVLDYTEGWPRIEELEGQLRIDGRSLAVDAESGKILNNDIGETLVTIDDMLAAKLVVDGNASGDLAEMFHFLTESPMASDYRELLDDHSGRGKSQLHLGLSLPLDDRDEPISTRVALKLEGATIRSKAWQGELSAINGTVRIGNDGVQAKGVKAKLFGRDVAVDITAPEGKARQIKVTGRFAVTDLPGTAEVKPYVSGESRWHAELNMPPLDNRKRDNKQGVLRLSSSLDGLALKLPPPFEKARKGERNLSIELPINGQLRELKVDYAERASARLQLKALKQGFELLGGRLHLGAGKATTSERDFYLGGELEQFDLDRWLAFVREIVGEGEFEIPELLAAIDVRVEQFLGFGREFHNVAIQLERERREWLLMVDSTEVKGAVVIPQPFGKHDLLRVELERMRLARLEDDKQDEIPDPRKIPSLHVNCQQFSLGDIEFGEMTLRTRRRDNGLHLERLELKSEVQRLTSSGDWTLQQGQHRSKFKIELNGDDVGEILDVWGYAVNMKDGRVKARIDAAWNGSPSQFSLQRMEGSLWLKIFDGRLLDIEPGVGRVFGLLGVHTLPRWLTLDFGDLFKKGFSYDNIKGKFILKDGIAQTRDLRMDGSSALIEIKGRVGLIEESYDQRVTVTPKLTSSLPIAGAIAGGPVAGAALWVADKIFGNKVNEMSQSRYTVVGSWDEPEITKIETGKGSSSFARALNYE</sequence>
<dbReference type="Pfam" id="PF13116">
    <property type="entry name" value="YhdP"/>
    <property type="match status" value="1"/>
</dbReference>
<dbReference type="InterPro" id="IPR025263">
    <property type="entry name" value="YhdP_central"/>
</dbReference>
<reference evidence="2 3" key="1">
    <citation type="submission" date="2016-11" db="EMBL/GenBank/DDBJ databases">
        <title>Mixed transmission modes and dynamic genome evolution in an obligate animal-bacterial symbiosis.</title>
        <authorList>
            <person name="Russell S.L."/>
            <person name="Corbett-Detig R.B."/>
            <person name="Cavanaugh C.M."/>
        </authorList>
    </citation>
    <scope>NUCLEOTIDE SEQUENCE [LARGE SCALE GENOMIC DNA]</scope>
    <source>
        <strain evidence="2">Sveles-Q1</strain>
    </source>
</reference>
<evidence type="ECO:0000259" key="1">
    <source>
        <dbReference type="Pfam" id="PF13116"/>
    </source>
</evidence>
<dbReference type="PANTHER" id="PTHR38690">
    <property type="entry name" value="PROTEASE-RELATED"/>
    <property type="match status" value="1"/>
</dbReference>
<evidence type="ECO:0000313" key="2">
    <source>
        <dbReference type="EMBL" id="OOZ40888.1"/>
    </source>
</evidence>
<dbReference type="RefSeq" id="WP_078483185.1">
    <property type="nucleotide sequence ID" value="NZ_MPRL01000016.1"/>
</dbReference>
<gene>
    <name evidence="2" type="ORF">BOW53_06015</name>
</gene>
<protein>
    <submittedName>
        <fullName evidence="2">TIGR02099 family protein</fullName>
    </submittedName>
</protein>
<comment type="caution">
    <text evidence="2">The sequence shown here is derived from an EMBL/GenBank/DDBJ whole genome shotgun (WGS) entry which is preliminary data.</text>
</comment>
<dbReference type="OrthoDB" id="9762238at2"/>
<name>A0A1T2L703_9GAMM</name>
<feature type="domain" description="YhdP central" evidence="1">
    <location>
        <begin position="17"/>
        <end position="1264"/>
    </location>
</feature>
<evidence type="ECO:0000313" key="3">
    <source>
        <dbReference type="Proteomes" id="UP000191110"/>
    </source>
</evidence>
<keyword evidence="3" id="KW-1185">Reference proteome</keyword>
<dbReference type="Proteomes" id="UP000191110">
    <property type="component" value="Unassembled WGS sequence"/>
</dbReference>
<dbReference type="EMBL" id="MPRL01000016">
    <property type="protein sequence ID" value="OOZ40888.1"/>
    <property type="molecule type" value="Genomic_DNA"/>
</dbReference>
<accession>A0A1T2L703</accession>
<proteinExistence type="predicted"/>
<organism evidence="2 3">
    <name type="scientific">Solemya pervernicosa gill symbiont</name>
    <dbReference type="NCBI Taxonomy" id="642797"/>
    <lineage>
        <taxon>Bacteria</taxon>
        <taxon>Pseudomonadati</taxon>
        <taxon>Pseudomonadota</taxon>
        <taxon>Gammaproteobacteria</taxon>
        <taxon>sulfur-oxidizing symbionts</taxon>
    </lineage>
</organism>
<dbReference type="PANTHER" id="PTHR38690:SF1">
    <property type="entry name" value="PROTEASE"/>
    <property type="match status" value="1"/>
</dbReference>
<dbReference type="InterPro" id="IPR011836">
    <property type="entry name" value="YhdP"/>
</dbReference>
<dbReference type="NCBIfam" id="TIGR02099">
    <property type="entry name" value="YhdP family protein"/>
    <property type="match status" value="1"/>
</dbReference>